<name>A0A843AKS3_METFO</name>
<proteinExistence type="predicted"/>
<dbReference type="Pfam" id="PF01345">
    <property type="entry name" value="DUF11"/>
    <property type="match status" value="1"/>
</dbReference>
<dbReference type="RefSeq" id="WP_276700478.1">
    <property type="nucleotide sequence ID" value="NZ_DAISQW010000026.1"/>
</dbReference>
<dbReference type="InterPro" id="IPR013783">
    <property type="entry name" value="Ig-like_fold"/>
</dbReference>
<protein>
    <submittedName>
        <fullName evidence="3">DUF11 domain-containing protein</fullName>
    </submittedName>
</protein>
<reference evidence="3" key="1">
    <citation type="submission" date="2020-10" db="EMBL/GenBank/DDBJ databases">
        <title>Dehalococcoides mccartyi of a TCE/Cr reducing biochatode.</title>
        <authorList>
            <person name="Matturro B."/>
        </authorList>
    </citation>
    <scope>NUCLEOTIDE SEQUENCE</scope>
    <source>
        <strain evidence="3">Bin2</strain>
    </source>
</reference>
<evidence type="ECO:0000259" key="2">
    <source>
        <dbReference type="Pfam" id="PF01345"/>
    </source>
</evidence>
<keyword evidence="1" id="KW-1133">Transmembrane helix</keyword>
<dbReference type="NCBIfam" id="TIGR01451">
    <property type="entry name" value="B_ant_repeat"/>
    <property type="match status" value="1"/>
</dbReference>
<dbReference type="InterPro" id="IPR047589">
    <property type="entry name" value="DUF11_rpt"/>
</dbReference>
<feature type="transmembrane region" description="Helical" evidence="1">
    <location>
        <begin position="233"/>
        <end position="254"/>
    </location>
</feature>
<evidence type="ECO:0000256" key="1">
    <source>
        <dbReference type="SAM" id="Phobius"/>
    </source>
</evidence>
<dbReference type="Gene3D" id="2.60.40.10">
    <property type="entry name" value="Immunoglobulins"/>
    <property type="match status" value="1"/>
</dbReference>
<dbReference type="AlphaFoldDB" id="A0A843AKS3"/>
<dbReference type="InterPro" id="IPR001434">
    <property type="entry name" value="OmcB-like_DUF11"/>
</dbReference>
<feature type="domain" description="DUF11" evidence="2">
    <location>
        <begin position="30"/>
        <end position="133"/>
    </location>
</feature>
<keyword evidence="1" id="KW-0812">Transmembrane</keyword>
<accession>A0A843AKS3</accession>
<evidence type="ECO:0000313" key="4">
    <source>
        <dbReference type="Proteomes" id="UP000606900"/>
    </source>
</evidence>
<dbReference type="EMBL" id="JADIIL010000040">
    <property type="protein sequence ID" value="MBF4476242.1"/>
    <property type="molecule type" value="Genomic_DNA"/>
</dbReference>
<dbReference type="Proteomes" id="UP000606900">
    <property type="component" value="Unassembled WGS sequence"/>
</dbReference>
<comment type="caution">
    <text evidence="3">The sequence shown here is derived from an EMBL/GenBank/DDBJ whole genome shotgun (WGS) entry which is preliminary data.</text>
</comment>
<gene>
    <name evidence="3" type="ORF">ISP06_12345</name>
</gene>
<sequence>MKIVKIMLTILMTTLIVFLTAGSAFAGANIAISLSPTSADIGQEVTMTVVITNTGPGDLSNVNVSAPLPAGLKFLTSATGTTKNQYNNVTGLWQVDNLKMTSQGGGKKTLTVTAEVLPEASGKTLTATAAFLSVQNSSGSLPLKSAQSTITINSIKTNTSTGGETGNTGSTTSKNTLAHINAHTIPVSKTSLVAAKLNDNGTNSNNPLNLPQQNPGKAYDVYNSTGDNTKVLMSTYAMVALVGIGVVIVVGYYVGTRKTI</sequence>
<organism evidence="3 4">
    <name type="scientific">Methanobacterium formicicum</name>
    <dbReference type="NCBI Taxonomy" id="2162"/>
    <lineage>
        <taxon>Archaea</taxon>
        <taxon>Methanobacteriati</taxon>
        <taxon>Methanobacteriota</taxon>
        <taxon>Methanomada group</taxon>
        <taxon>Methanobacteria</taxon>
        <taxon>Methanobacteriales</taxon>
        <taxon>Methanobacteriaceae</taxon>
        <taxon>Methanobacterium</taxon>
    </lineage>
</organism>
<evidence type="ECO:0000313" key="3">
    <source>
        <dbReference type="EMBL" id="MBF4476242.1"/>
    </source>
</evidence>
<keyword evidence="1" id="KW-0472">Membrane</keyword>